<evidence type="ECO:0000313" key="3">
    <source>
        <dbReference type="EMBL" id="MBT0962664.1"/>
    </source>
</evidence>
<name>A0A944H8X4_DENI1</name>
<proteinExistence type="inferred from homology"/>
<comment type="caution">
    <text evidence="3">The sequence shown here is derived from an EMBL/GenBank/DDBJ whole genome shotgun (WGS) entry which is preliminary data.</text>
</comment>
<dbReference type="GO" id="GO:0005829">
    <property type="term" value="C:cytosol"/>
    <property type="evidence" value="ECO:0007669"/>
    <property type="project" value="TreeGrafter"/>
</dbReference>
<keyword evidence="4" id="KW-1185">Reference proteome</keyword>
<dbReference type="EMBL" id="JAEKFT010000019">
    <property type="protein sequence ID" value="MBT0962664.1"/>
    <property type="molecule type" value="Genomic_DNA"/>
</dbReference>
<sequence>MFEASEISRLIQQGLPCDFVEIQGDDGVHFSGVVVSAEFAGKPKVRQHQAVYATLGSLMGNEIHALQLQTYTPEQWATVRQELGL</sequence>
<accession>A0A944H8X4</accession>
<reference evidence="4" key="1">
    <citation type="journal article" date="2022" name="ISME J.">
        <title>Genetic and phylogenetic analysis of dissimilatory iodate-reducing bacteria identifies potential niches across the world's oceans.</title>
        <authorList>
            <person name="Reyes-Umana V."/>
            <person name="Henning Z."/>
            <person name="Lee K."/>
            <person name="Barnum T.P."/>
            <person name="Coates J.D."/>
        </authorList>
    </citation>
    <scope>NUCLEOTIDE SEQUENCE [LARGE SCALE GENOMIC DNA]</scope>
    <source>
        <strain evidence="4">IR12</strain>
    </source>
</reference>
<evidence type="ECO:0000256" key="1">
    <source>
        <dbReference type="ARBA" id="ARBA00005578"/>
    </source>
</evidence>
<gene>
    <name evidence="3" type="ORF">I8J34_15895</name>
</gene>
<dbReference type="Gene3D" id="3.30.300.90">
    <property type="entry name" value="BolA-like"/>
    <property type="match status" value="1"/>
</dbReference>
<evidence type="ECO:0000256" key="2">
    <source>
        <dbReference type="RuleBase" id="RU003860"/>
    </source>
</evidence>
<dbReference type="SUPFAM" id="SSF82657">
    <property type="entry name" value="BolA-like"/>
    <property type="match status" value="1"/>
</dbReference>
<protein>
    <submittedName>
        <fullName evidence="3">BolA/IbaG family iron-sulfur metabolism protein</fullName>
    </submittedName>
</protein>
<organism evidence="3 4">
    <name type="scientific">Denitromonas iodatirespirans</name>
    <dbReference type="NCBI Taxonomy" id="2795389"/>
    <lineage>
        <taxon>Bacteria</taxon>
        <taxon>Pseudomonadati</taxon>
        <taxon>Pseudomonadota</taxon>
        <taxon>Betaproteobacteria</taxon>
        <taxon>Rhodocyclales</taxon>
        <taxon>Zoogloeaceae</taxon>
        <taxon>Denitromonas</taxon>
    </lineage>
</organism>
<dbReference type="PANTHER" id="PTHR46229:SF2">
    <property type="entry name" value="BOLA-LIKE PROTEIN 1"/>
    <property type="match status" value="1"/>
</dbReference>
<dbReference type="Proteomes" id="UP000694660">
    <property type="component" value="Unassembled WGS sequence"/>
</dbReference>
<dbReference type="PIRSF" id="PIRSF003113">
    <property type="entry name" value="BolA"/>
    <property type="match status" value="1"/>
</dbReference>
<dbReference type="RefSeq" id="WP_214362614.1">
    <property type="nucleotide sequence ID" value="NZ_JAEKFT010000019.1"/>
</dbReference>
<dbReference type="InterPro" id="IPR002634">
    <property type="entry name" value="BolA"/>
</dbReference>
<evidence type="ECO:0000313" key="4">
    <source>
        <dbReference type="Proteomes" id="UP000694660"/>
    </source>
</evidence>
<dbReference type="AlphaFoldDB" id="A0A944H8X4"/>
<dbReference type="GO" id="GO:0006351">
    <property type="term" value="P:DNA-templated transcription"/>
    <property type="evidence" value="ECO:0007669"/>
    <property type="project" value="TreeGrafter"/>
</dbReference>
<dbReference type="InterPro" id="IPR050961">
    <property type="entry name" value="BolA/IbaG_stress_morph_reg"/>
</dbReference>
<dbReference type="PANTHER" id="PTHR46229">
    <property type="entry name" value="BOLA TRANSCRIPTION REGULATOR"/>
    <property type="match status" value="1"/>
</dbReference>
<dbReference type="InterPro" id="IPR036065">
    <property type="entry name" value="BolA-like_sf"/>
</dbReference>
<dbReference type="Pfam" id="PF01722">
    <property type="entry name" value="BolA"/>
    <property type="match status" value="1"/>
</dbReference>
<comment type="similarity">
    <text evidence="1 2">Belongs to the BolA/IbaG family.</text>
</comment>